<dbReference type="InterPro" id="IPR000073">
    <property type="entry name" value="AB_hydrolase_1"/>
</dbReference>
<dbReference type="PANTHER" id="PTHR37946:SF1">
    <property type="entry name" value="SLL1969 PROTEIN"/>
    <property type="match status" value="1"/>
</dbReference>
<reference evidence="2 3" key="1">
    <citation type="submission" date="2020-09" db="EMBL/GenBank/DDBJ databases">
        <title>Pseudoxanthomonas sp. CAU 1598 isolated from sand of Yaerae Beach.</title>
        <authorList>
            <person name="Kim W."/>
        </authorList>
    </citation>
    <scope>NUCLEOTIDE SEQUENCE [LARGE SCALE GENOMIC DNA]</scope>
    <source>
        <strain evidence="2 3">CAU 1598</strain>
    </source>
</reference>
<evidence type="ECO:0000313" key="2">
    <source>
        <dbReference type="EMBL" id="MBD8524166.1"/>
    </source>
</evidence>
<dbReference type="EMBL" id="JACYTR010000001">
    <property type="protein sequence ID" value="MBD8524166.1"/>
    <property type="molecule type" value="Genomic_DNA"/>
</dbReference>
<protein>
    <submittedName>
        <fullName evidence="2">Alpha/beta fold hydrolase</fullName>
    </submittedName>
</protein>
<dbReference type="GO" id="GO:0016787">
    <property type="term" value="F:hydrolase activity"/>
    <property type="evidence" value="ECO:0007669"/>
    <property type="project" value="UniProtKB-KW"/>
</dbReference>
<dbReference type="Gene3D" id="3.40.50.1820">
    <property type="entry name" value="alpha/beta hydrolase"/>
    <property type="match status" value="1"/>
</dbReference>
<evidence type="ECO:0000259" key="1">
    <source>
        <dbReference type="Pfam" id="PF12697"/>
    </source>
</evidence>
<dbReference type="AlphaFoldDB" id="A0AAW3ZIL9"/>
<proteinExistence type="predicted"/>
<dbReference type="Pfam" id="PF12697">
    <property type="entry name" value="Abhydrolase_6"/>
    <property type="match status" value="1"/>
</dbReference>
<organism evidence="2 3">
    <name type="scientific">Pseudomarimonas arenosa</name>
    <dbReference type="NCBI Taxonomy" id="2774145"/>
    <lineage>
        <taxon>Bacteria</taxon>
        <taxon>Pseudomonadati</taxon>
        <taxon>Pseudomonadota</taxon>
        <taxon>Gammaproteobacteria</taxon>
        <taxon>Lysobacterales</taxon>
        <taxon>Lysobacteraceae</taxon>
        <taxon>Pseudomarimonas</taxon>
    </lineage>
</organism>
<dbReference type="CDD" id="cd00741">
    <property type="entry name" value="Lipase"/>
    <property type="match status" value="1"/>
</dbReference>
<dbReference type="PANTHER" id="PTHR37946">
    <property type="entry name" value="SLL1969 PROTEIN"/>
    <property type="match status" value="1"/>
</dbReference>
<comment type="caution">
    <text evidence="2">The sequence shown here is derived from an EMBL/GenBank/DDBJ whole genome shotgun (WGS) entry which is preliminary data.</text>
</comment>
<accession>A0AAW3ZIL9</accession>
<dbReference type="Proteomes" id="UP000613768">
    <property type="component" value="Unassembled WGS sequence"/>
</dbReference>
<name>A0AAW3ZIL9_9GAMM</name>
<dbReference type="SUPFAM" id="SSF53474">
    <property type="entry name" value="alpha/beta-Hydrolases"/>
    <property type="match status" value="1"/>
</dbReference>
<dbReference type="InterPro" id="IPR029058">
    <property type="entry name" value="AB_hydrolase_fold"/>
</dbReference>
<keyword evidence="3" id="KW-1185">Reference proteome</keyword>
<gene>
    <name evidence="2" type="ORF">IFO71_00275</name>
</gene>
<keyword evidence="2" id="KW-0378">Hydrolase</keyword>
<sequence length="197" mass="20884">MRRPILWPLARRLRAAGFSPRLFPYATLWRSAEQAVPRLQAELRALGPGPVHIVGHSLGGVAALAALHDGNNLPPGRVVCLGSPINGSAAARGMREHHLRLLVGRSGPFLERGVQLPPDREVGMIAGTLALGGGHWVADLGDQHDGTVGVAETWQPGLTEHLKMRVSHSGLIFSGAVAEATIRFLRTACFGTALSQG</sequence>
<feature type="domain" description="AB hydrolase-1" evidence="1">
    <location>
        <begin position="19"/>
        <end position="140"/>
    </location>
</feature>
<evidence type="ECO:0000313" key="3">
    <source>
        <dbReference type="Proteomes" id="UP000613768"/>
    </source>
</evidence>